<feature type="compositionally biased region" description="Polar residues" evidence="1">
    <location>
        <begin position="36"/>
        <end position="49"/>
    </location>
</feature>
<sequence>MESLTNINRGSEDDAFESNKADDFDSGDDGECKGGSKNSVVSLEQSDQQPSKHDVDEGRI</sequence>
<evidence type="ECO:0000313" key="3">
    <source>
        <dbReference type="Proteomes" id="UP000265520"/>
    </source>
</evidence>
<proteinExistence type="predicted"/>
<dbReference type="AlphaFoldDB" id="A0A392NEN7"/>
<organism evidence="2 3">
    <name type="scientific">Trifolium medium</name>
    <dbReference type="NCBI Taxonomy" id="97028"/>
    <lineage>
        <taxon>Eukaryota</taxon>
        <taxon>Viridiplantae</taxon>
        <taxon>Streptophyta</taxon>
        <taxon>Embryophyta</taxon>
        <taxon>Tracheophyta</taxon>
        <taxon>Spermatophyta</taxon>
        <taxon>Magnoliopsida</taxon>
        <taxon>eudicotyledons</taxon>
        <taxon>Gunneridae</taxon>
        <taxon>Pentapetalae</taxon>
        <taxon>rosids</taxon>
        <taxon>fabids</taxon>
        <taxon>Fabales</taxon>
        <taxon>Fabaceae</taxon>
        <taxon>Papilionoideae</taxon>
        <taxon>50 kb inversion clade</taxon>
        <taxon>NPAAA clade</taxon>
        <taxon>Hologalegina</taxon>
        <taxon>IRL clade</taxon>
        <taxon>Trifolieae</taxon>
        <taxon>Trifolium</taxon>
    </lineage>
</organism>
<gene>
    <name evidence="2" type="ORF">A2U01_0019020</name>
</gene>
<keyword evidence="3" id="KW-1185">Reference proteome</keyword>
<name>A0A392NEN7_9FABA</name>
<feature type="compositionally biased region" description="Basic and acidic residues" evidence="1">
    <location>
        <begin position="50"/>
        <end position="60"/>
    </location>
</feature>
<evidence type="ECO:0000313" key="2">
    <source>
        <dbReference type="EMBL" id="MCH98021.1"/>
    </source>
</evidence>
<reference evidence="2 3" key="1">
    <citation type="journal article" date="2018" name="Front. Plant Sci.">
        <title>Red Clover (Trifolium pratense) and Zigzag Clover (T. medium) - A Picture of Genomic Similarities and Differences.</title>
        <authorList>
            <person name="Dluhosova J."/>
            <person name="Istvanek J."/>
            <person name="Nedelnik J."/>
            <person name="Repkova J."/>
        </authorList>
    </citation>
    <scope>NUCLEOTIDE SEQUENCE [LARGE SCALE GENOMIC DNA]</scope>
    <source>
        <strain evidence="3">cv. 10/8</strain>
        <tissue evidence="2">Leaf</tissue>
    </source>
</reference>
<evidence type="ECO:0000256" key="1">
    <source>
        <dbReference type="SAM" id="MobiDB-lite"/>
    </source>
</evidence>
<accession>A0A392NEN7</accession>
<dbReference type="EMBL" id="LXQA010036493">
    <property type="protein sequence ID" value="MCH98021.1"/>
    <property type="molecule type" value="Genomic_DNA"/>
</dbReference>
<dbReference type="Proteomes" id="UP000265520">
    <property type="component" value="Unassembled WGS sequence"/>
</dbReference>
<protein>
    <submittedName>
        <fullName evidence="2">Uncharacterized protein</fullName>
    </submittedName>
</protein>
<feature type="region of interest" description="Disordered" evidence="1">
    <location>
        <begin position="1"/>
        <end position="60"/>
    </location>
</feature>
<comment type="caution">
    <text evidence="2">The sequence shown here is derived from an EMBL/GenBank/DDBJ whole genome shotgun (WGS) entry which is preliminary data.</text>
</comment>